<keyword evidence="3" id="KW-1185">Reference proteome</keyword>
<reference evidence="2" key="2">
    <citation type="submission" date="2013-11" db="EMBL/GenBank/DDBJ databases">
        <title>Draft genome sequence of Bacteroides uniformis (ATCC 8492).</title>
        <authorList>
            <person name="Sudarsanam P."/>
            <person name="Ley R."/>
            <person name="Guruge J."/>
            <person name="Turnbaugh P.J."/>
            <person name="Mahowald M."/>
            <person name="Liep D."/>
            <person name="Gordon J."/>
        </authorList>
    </citation>
    <scope>NUCLEOTIDE SEQUENCE</scope>
    <source>
        <strain evidence="2">ATCC 8492</strain>
    </source>
</reference>
<gene>
    <name evidence="2" type="ORF">BACUNI_02737</name>
</gene>
<keyword evidence="1" id="KW-0472">Membrane</keyword>
<feature type="transmembrane region" description="Helical" evidence="1">
    <location>
        <begin position="36"/>
        <end position="56"/>
    </location>
</feature>
<protein>
    <submittedName>
        <fullName evidence="2">Uncharacterized protein</fullName>
    </submittedName>
</protein>
<accession>A0ABC9N9Q8</accession>
<dbReference type="EMBL" id="AAYH02000045">
    <property type="protein sequence ID" value="EDO53459.1"/>
    <property type="molecule type" value="Genomic_DNA"/>
</dbReference>
<keyword evidence="1" id="KW-0812">Transmembrane</keyword>
<feature type="transmembrane region" description="Helical" evidence="1">
    <location>
        <begin position="12"/>
        <end position="29"/>
    </location>
</feature>
<organism evidence="2 3">
    <name type="scientific">Bacteroides uniformis (strain ATCC 8492 / DSM 6597 / CCUG 4942 / CIP 103695 / JCM 5828 / KCTC 5204 / NCTC 13054 / VPI 0061)</name>
    <dbReference type="NCBI Taxonomy" id="411479"/>
    <lineage>
        <taxon>Bacteria</taxon>
        <taxon>Pseudomonadati</taxon>
        <taxon>Bacteroidota</taxon>
        <taxon>Bacteroidia</taxon>
        <taxon>Bacteroidales</taxon>
        <taxon>Bacteroidaceae</taxon>
        <taxon>Bacteroides</taxon>
    </lineage>
</organism>
<sequence length="73" mass="8733">MWYLFTPSPSFFLTTTSFFSLLFLSYLLLRARGQVFIVSICIIAHYDVFFLSDFFFKFSNYFAIVLHFTDSFH</sequence>
<evidence type="ECO:0000313" key="3">
    <source>
        <dbReference type="Proteomes" id="UP000004110"/>
    </source>
</evidence>
<proteinExistence type="predicted"/>
<comment type="caution">
    <text evidence="2">The sequence shown here is derived from an EMBL/GenBank/DDBJ whole genome shotgun (WGS) entry which is preliminary data.</text>
</comment>
<evidence type="ECO:0000313" key="2">
    <source>
        <dbReference type="EMBL" id="EDO53459.1"/>
    </source>
</evidence>
<name>A0ABC9N9Q8_BACUC</name>
<reference evidence="2" key="1">
    <citation type="submission" date="2007-06" db="EMBL/GenBank/DDBJ databases">
        <authorList>
            <person name="Fulton L."/>
            <person name="Clifton S."/>
            <person name="Fulton B."/>
            <person name="Xu J."/>
            <person name="Minx P."/>
            <person name="Pepin K.H."/>
            <person name="Johnson M."/>
            <person name="Thiruvilangam P."/>
            <person name="Bhonagiri V."/>
            <person name="Nash W.E."/>
            <person name="Mardis E.R."/>
            <person name="Wilson R.K."/>
        </authorList>
    </citation>
    <scope>NUCLEOTIDE SEQUENCE [LARGE SCALE GENOMIC DNA]</scope>
    <source>
        <strain evidence="2">ATCC 8492</strain>
    </source>
</reference>
<dbReference type="AlphaFoldDB" id="A0ABC9N9Q8"/>
<evidence type="ECO:0000256" key="1">
    <source>
        <dbReference type="SAM" id="Phobius"/>
    </source>
</evidence>
<keyword evidence="1" id="KW-1133">Transmembrane helix</keyword>
<dbReference type="Proteomes" id="UP000004110">
    <property type="component" value="Unassembled WGS sequence"/>
</dbReference>